<feature type="chain" id="PRO_5045142365" evidence="3">
    <location>
        <begin position="24"/>
        <end position="600"/>
    </location>
</feature>
<organism evidence="4 5">
    <name type="scientific">Nonomuraea harbinensis</name>
    <dbReference type="NCBI Taxonomy" id="1286938"/>
    <lineage>
        <taxon>Bacteria</taxon>
        <taxon>Bacillati</taxon>
        <taxon>Actinomycetota</taxon>
        <taxon>Actinomycetes</taxon>
        <taxon>Streptosporangiales</taxon>
        <taxon>Streptosporangiaceae</taxon>
        <taxon>Nonomuraea</taxon>
    </lineage>
</organism>
<proteinExistence type="predicted"/>
<feature type="compositionally biased region" description="Basic and acidic residues" evidence="1">
    <location>
        <begin position="408"/>
        <end position="493"/>
    </location>
</feature>
<sequence length="600" mass="63290">MNRGWMVAGVLALVAAPVVPAAAAGVAMVLERVDDPAGMVRWIRTGDVLRYEVRLSGMAEDASLAVAATPVHSLTGLSCARHVPPPDTPDPGGAEITARALAARALTAPDGVAVPGAQACHLGDVSSEKAVQVVLSVPSGAEEVEVAAVARLREGDGGLTTILRTATTSAAEESSTMNGPAAPVPDPWDESRDPRAVEEREFGHWEAGERARRETWQEWPGDRRRMRAAESARRPEYGEDRAAWRPERGTGRERSARDREGHVRDREGRVAEPGRMRDREGFGRAAEFGGARDAGSARQPEGGEDGAAGRGAWEIGWEVPDDESARAPEGLGRAAEPDRAHMAGPARQPGAREDRAAGRGEQGPGRGAPGAESARELGDLGRPVESGRVNDAESARQPGDQRGGAKAVESRDRSGRPEAGKAREEHGRAGKGWGERGREAGRGQEEHGREAGKGAEEYGREIGKGAEERGREAGKGAEERGREAGKGREEHGWGAELEEPSLEDGAGEWPAAPDRTHQHGEVKLPEVAPPPVEAAQEVVPGAPLPRTVDGAQVSVRAAERTNPLAGVGGLPYVAGGIGVLLVGLWAVAKAQARRMRRKVF</sequence>
<keyword evidence="5" id="KW-1185">Reference proteome</keyword>
<keyword evidence="3" id="KW-0732">Signal</keyword>
<feature type="transmembrane region" description="Helical" evidence="2">
    <location>
        <begin position="569"/>
        <end position="588"/>
    </location>
</feature>
<reference evidence="5" key="1">
    <citation type="journal article" date="2019" name="Int. J. Syst. Evol. Microbiol.">
        <title>The Global Catalogue of Microorganisms (GCM) 10K type strain sequencing project: providing services to taxonomists for standard genome sequencing and annotation.</title>
        <authorList>
            <consortium name="The Broad Institute Genomics Platform"/>
            <consortium name="The Broad Institute Genome Sequencing Center for Infectious Disease"/>
            <person name="Wu L."/>
            <person name="Ma J."/>
        </authorList>
    </citation>
    <scope>NUCLEOTIDE SEQUENCE [LARGE SCALE GENOMIC DNA]</scope>
    <source>
        <strain evidence="5">CGMCC 4.7106</strain>
    </source>
</reference>
<evidence type="ECO:0000256" key="2">
    <source>
        <dbReference type="SAM" id="Phobius"/>
    </source>
</evidence>
<name>A0ABW1BV11_9ACTN</name>
<gene>
    <name evidence="4" type="ORF">ACFPUY_18715</name>
</gene>
<protein>
    <submittedName>
        <fullName evidence="4">Uncharacterized protein</fullName>
    </submittedName>
</protein>
<keyword evidence="2" id="KW-1133">Transmembrane helix</keyword>
<evidence type="ECO:0000256" key="1">
    <source>
        <dbReference type="SAM" id="MobiDB-lite"/>
    </source>
</evidence>
<evidence type="ECO:0000313" key="4">
    <source>
        <dbReference type="EMBL" id="MFC5817134.1"/>
    </source>
</evidence>
<feature type="compositionally biased region" description="Basic and acidic residues" evidence="1">
    <location>
        <begin position="514"/>
        <end position="524"/>
    </location>
</feature>
<evidence type="ECO:0000256" key="3">
    <source>
        <dbReference type="SAM" id="SignalP"/>
    </source>
</evidence>
<evidence type="ECO:0000313" key="5">
    <source>
        <dbReference type="Proteomes" id="UP001596096"/>
    </source>
</evidence>
<feature type="compositionally biased region" description="Basic and acidic residues" evidence="1">
    <location>
        <begin position="220"/>
        <end position="282"/>
    </location>
</feature>
<feature type="signal peptide" evidence="3">
    <location>
        <begin position="1"/>
        <end position="23"/>
    </location>
</feature>
<feature type="region of interest" description="Disordered" evidence="1">
    <location>
        <begin position="220"/>
        <end position="530"/>
    </location>
</feature>
<keyword evidence="2" id="KW-0472">Membrane</keyword>
<feature type="compositionally biased region" description="Acidic residues" evidence="1">
    <location>
        <begin position="496"/>
        <end position="506"/>
    </location>
</feature>
<dbReference type="RefSeq" id="WP_219544017.1">
    <property type="nucleotide sequence ID" value="NZ_JAHKRN010000006.1"/>
</dbReference>
<feature type="compositionally biased region" description="Low complexity" evidence="1">
    <location>
        <begin position="283"/>
        <end position="294"/>
    </location>
</feature>
<comment type="caution">
    <text evidence="4">The sequence shown here is derived from an EMBL/GenBank/DDBJ whole genome shotgun (WGS) entry which is preliminary data.</text>
</comment>
<dbReference type="EMBL" id="JBHSNW010000008">
    <property type="protein sequence ID" value="MFC5817134.1"/>
    <property type="molecule type" value="Genomic_DNA"/>
</dbReference>
<feature type="region of interest" description="Disordered" evidence="1">
    <location>
        <begin position="168"/>
        <end position="196"/>
    </location>
</feature>
<accession>A0ABW1BV11</accession>
<dbReference type="Proteomes" id="UP001596096">
    <property type="component" value="Unassembled WGS sequence"/>
</dbReference>
<keyword evidence="2" id="KW-0812">Transmembrane</keyword>